<dbReference type="InterPro" id="IPR004090">
    <property type="entry name" value="Chemotax_Me-accpt_rcpt"/>
</dbReference>
<dbReference type="GO" id="GO:0006935">
    <property type="term" value="P:chemotaxis"/>
    <property type="evidence" value="ECO:0007669"/>
    <property type="project" value="InterPro"/>
</dbReference>
<evidence type="ECO:0000256" key="4">
    <source>
        <dbReference type="ARBA" id="ARBA00029447"/>
    </source>
</evidence>
<dbReference type="GO" id="GO:0004888">
    <property type="term" value="F:transmembrane signaling receptor activity"/>
    <property type="evidence" value="ECO:0007669"/>
    <property type="project" value="InterPro"/>
</dbReference>
<dbReference type="CDD" id="cd06225">
    <property type="entry name" value="HAMP"/>
    <property type="match status" value="1"/>
</dbReference>
<feature type="domain" description="Methyl-accepting transducer" evidence="9">
    <location>
        <begin position="634"/>
        <end position="870"/>
    </location>
</feature>
<comment type="caution">
    <text evidence="12">The sequence shown here is derived from an EMBL/GenBank/DDBJ whole genome shotgun (WGS) entry which is preliminary data.</text>
</comment>
<dbReference type="PROSITE" id="PS50885">
    <property type="entry name" value="HAMP"/>
    <property type="match status" value="1"/>
</dbReference>
<dbReference type="InterPro" id="IPR000727">
    <property type="entry name" value="T_SNARE_dom"/>
</dbReference>
<dbReference type="GO" id="GO:0007165">
    <property type="term" value="P:signal transduction"/>
    <property type="evidence" value="ECO:0007669"/>
    <property type="project" value="UniProtKB-KW"/>
</dbReference>
<dbReference type="Pfam" id="PF00672">
    <property type="entry name" value="HAMP"/>
    <property type="match status" value="1"/>
</dbReference>
<dbReference type="Proteomes" id="UP000886251">
    <property type="component" value="Unassembled WGS sequence"/>
</dbReference>
<dbReference type="AlphaFoldDB" id="A0A831W4F5"/>
<dbReference type="PROSITE" id="PS50111">
    <property type="entry name" value="CHEMOTAXIS_TRANSDUC_2"/>
    <property type="match status" value="1"/>
</dbReference>
<dbReference type="PANTHER" id="PTHR32089">
    <property type="entry name" value="METHYL-ACCEPTING CHEMOTAXIS PROTEIN MCPB"/>
    <property type="match status" value="1"/>
</dbReference>
<protein>
    <submittedName>
        <fullName evidence="12">HAMP domain-containing protein</fullName>
    </submittedName>
</protein>
<proteinExistence type="inferred from homology"/>
<feature type="transmembrane region" description="Helical" evidence="8">
    <location>
        <begin position="138"/>
        <end position="161"/>
    </location>
</feature>
<dbReference type="Pfam" id="PF00015">
    <property type="entry name" value="MCPsignal"/>
    <property type="match status" value="1"/>
</dbReference>
<dbReference type="FunFam" id="1.10.287.950:FF:000001">
    <property type="entry name" value="Methyl-accepting chemotaxis sensory transducer"/>
    <property type="match status" value="1"/>
</dbReference>
<feature type="transmembrane region" description="Helical" evidence="8">
    <location>
        <begin position="552"/>
        <end position="575"/>
    </location>
</feature>
<evidence type="ECO:0000259" key="10">
    <source>
        <dbReference type="PROSITE" id="PS50192"/>
    </source>
</evidence>
<accession>A0A831W4F5</accession>
<evidence type="ECO:0000256" key="2">
    <source>
        <dbReference type="ARBA" id="ARBA00022519"/>
    </source>
</evidence>
<dbReference type="Gene3D" id="1.10.287.950">
    <property type="entry name" value="Methyl-accepting chemotaxis protein"/>
    <property type="match status" value="1"/>
</dbReference>
<comment type="subcellular location">
    <subcellularLocation>
        <location evidence="1">Cell inner membrane</location>
        <topology evidence="1">Multi-pass membrane protein</topology>
    </subcellularLocation>
</comment>
<dbReference type="PROSITE" id="PS50192">
    <property type="entry name" value="T_SNARE"/>
    <property type="match status" value="1"/>
</dbReference>
<dbReference type="CDD" id="cd11386">
    <property type="entry name" value="MCP_signal"/>
    <property type="match status" value="1"/>
</dbReference>
<keyword evidence="8" id="KW-0472">Membrane</keyword>
<evidence type="ECO:0000256" key="5">
    <source>
        <dbReference type="PROSITE-ProRule" id="PRU00284"/>
    </source>
</evidence>
<keyword evidence="8" id="KW-1133">Transmembrane helix</keyword>
<feature type="region of interest" description="Disordered" evidence="7">
    <location>
        <begin position="91"/>
        <end position="128"/>
    </location>
</feature>
<dbReference type="InterPro" id="IPR003660">
    <property type="entry name" value="HAMP_dom"/>
</dbReference>
<keyword evidence="2" id="KW-1003">Cell membrane</keyword>
<dbReference type="SMART" id="SM00283">
    <property type="entry name" value="MA"/>
    <property type="match status" value="1"/>
</dbReference>
<evidence type="ECO:0000256" key="8">
    <source>
        <dbReference type="SAM" id="Phobius"/>
    </source>
</evidence>
<feature type="coiled-coil region" evidence="6">
    <location>
        <begin position="705"/>
        <end position="732"/>
    </location>
</feature>
<evidence type="ECO:0000256" key="3">
    <source>
        <dbReference type="ARBA" id="ARBA00023224"/>
    </source>
</evidence>
<feature type="compositionally biased region" description="Basic and acidic residues" evidence="7">
    <location>
        <begin position="99"/>
        <end position="108"/>
    </location>
</feature>
<keyword evidence="6" id="KW-0175">Coiled coil</keyword>
<feature type="compositionally biased region" description="Polar residues" evidence="7">
    <location>
        <begin position="1"/>
        <end position="11"/>
    </location>
</feature>
<evidence type="ECO:0000256" key="7">
    <source>
        <dbReference type="SAM" id="MobiDB-lite"/>
    </source>
</evidence>
<dbReference type="SUPFAM" id="SSF58104">
    <property type="entry name" value="Methyl-accepting chemotaxis protein (MCP) signaling domain"/>
    <property type="match status" value="1"/>
</dbReference>
<feature type="region of interest" description="Disordered" evidence="7">
    <location>
        <begin position="1"/>
        <end position="40"/>
    </location>
</feature>
<dbReference type="PRINTS" id="PR00260">
    <property type="entry name" value="CHEMTRNSDUCR"/>
</dbReference>
<feature type="domain" description="HAMP" evidence="11">
    <location>
        <begin position="576"/>
        <end position="629"/>
    </location>
</feature>
<dbReference type="InterPro" id="IPR004089">
    <property type="entry name" value="MCPsignal_dom"/>
</dbReference>
<organism evidence="12">
    <name type="scientific">Sedimenticola thiotaurini</name>
    <dbReference type="NCBI Taxonomy" id="1543721"/>
    <lineage>
        <taxon>Bacteria</taxon>
        <taxon>Pseudomonadati</taxon>
        <taxon>Pseudomonadota</taxon>
        <taxon>Gammaproteobacteria</taxon>
        <taxon>Chromatiales</taxon>
        <taxon>Sedimenticolaceae</taxon>
        <taxon>Sedimenticola</taxon>
    </lineage>
</organism>
<dbReference type="GO" id="GO:0005886">
    <property type="term" value="C:plasma membrane"/>
    <property type="evidence" value="ECO:0007669"/>
    <property type="project" value="UniProtKB-SubCell"/>
</dbReference>
<keyword evidence="3 5" id="KW-0807">Transducer</keyword>
<dbReference type="SMART" id="SM00304">
    <property type="entry name" value="HAMP"/>
    <property type="match status" value="2"/>
</dbReference>
<evidence type="ECO:0000259" key="11">
    <source>
        <dbReference type="PROSITE" id="PS50885"/>
    </source>
</evidence>
<evidence type="ECO:0000256" key="1">
    <source>
        <dbReference type="ARBA" id="ARBA00004429"/>
    </source>
</evidence>
<dbReference type="EMBL" id="DRKP01000179">
    <property type="protein sequence ID" value="HEB97549.1"/>
    <property type="molecule type" value="Genomic_DNA"/>
</dbReference>
<keyword evidence="2" id="KW-0997">Cell inner membrane</keyword>
<dbReference type="PANTHER" id="PTHR32089:SF112">
    <property type="entry name" value="LYSOZYME-LIKE PROTEIN-RELATED"/>
    <property type="match status" value="1"/>
</dbReference>
<name>A0A831W4F5_9GAMM</name>
<keyword evidence="8" id="KW-0812">Transmembrane</keyword>
<evidence type="ECO:0000256" key="6">
    <source>
        <dbReference type="SAM" id="Coils"/>
    </source>
</evidence>
<reference evidence="12" key="1">
    <citation type="journal article" date="2020" name="mSystems">
        <title>Genome- and Community-Level Interaction Insights into Carbon Utilization and Element Cycling Functions of Hydrothermarchaeota in Hydrothermal Sediment.</title>
        <authorList>
            <person name="Zhou Z."/>
            <person name="Liu Y."/>
            <person name="Xu W."/>
            <person name="Pan J."/>
            <person name="Luo Z.H."/>
            <person name="Li M."/>
        </authorList>
    </citation>
    <scope>NUCLEOTIDE SEQUENCE [LARGE SCALE GENOMIC DNA]</scope>
    <source>
        <strain evidence="12">HyVt-443</strain>
    </source>
</reference>
<evidence type="ECO:0000259" key="9">
    <source>
        <dbReference type="PROSITE" id="PS50111"/>
    </source>
</evidence>
<sequence>MSAWTAGTTKWPNGRSGAPRPQVPEPIPTQSPGRPVRGLFTTPLPPPWGSPAILQTPHPSPQLKISPAMPTHPLEHVAKSAFAPACDLPRSASFLPVPERTRMPERPRKGQPGRFQSDPATNNKNTAGATTMRLKHKIIAGAVLLSAVPILIASLGIGGMASDTSRHALEEAAQERLVALRDASTDQIGDYFETIRKQIANLSRSGETAKALTAFRDAVTGLSGEVKEMDVDSLRRELGQYYSGDFTTEFGRRNPGETVDTGSLLEKLDAVGVALQHRFIRANPNPLGQKDRLVDPADGSRYGRLHTRYHPYLKDFQQRFGFYDIFLVDIDSGRVVYSVFKELDFATSLKDGAYAGTGIGQVFRQASQATDPDFVAFSDFTPYLPSYRDPAAFVASPVYDNGTKVGVLIFQMPIDHINSVMGHHGKWREAGLGETGETYLVGPDRRMRSISRFLVEDRDGFLQAASDSGLDAATISRIESKNTTIGLFPVDTEGSRKALAGETGFAVFPDYRGVPVLSAYAPITIGGQNWAILAEIDEAEAFGPARELRSKLIWVAALISLVLIAIASAIGVWFAGSISRPILQLADSMEQLERDSDLTLRLDINSRDELGTATTAFNRMVERFQGSIRQVTDAAARLASTAEQTSTVSDRTNKAVQQQLTETGQLATAMTEMSATVKEVAASTQSTSDAAGEVNDEARDGHEAMQATQQQIGQLASEVERAAEVIQQLERNSNEIGAVLDVIRGIAEQTNLLALNAAIEAARAGEQGRGFAVVADEVRTLASRTQQSTEEINQMIETLQEGTRQAVSVMTTSRDKARCATQQADRTSRALTTITDSIARISDMSTQIASAAEEQSVVAEQVSRSVVQINDTTEQTAAGAKETSEAGAELSRLSSALQSLVRQFRVA</sequence>
<comment type="similarity">
    <text evidence="4">Belongs to the methyl-accepting chemotaxis (MCP) protein family.</text>
</comment>
<feature type="domain" description="T-SNARE coiled-coil homology" evidence="10">
    <location>
        <begin position="821"/>
        <end position="883"/>
    </location>
</feature>
<evidence type="ECO:0000313" key="12">
    <source>
        <dbReference type="EMBL" id="HEB97549.1"/>
    </source>
</evidence>
<dbReference type="Gene3D" id="3.30.450.20">
    <property type="entry name" value="PAS domain"/>
    <property type="match status" value="1"/>
</dbReference>
<gene>
    <name evidence="12" type="ORF">ENI96_14095</name>
</gene>